<dbReference type="Gene3D" id="3.20.20.80">
    <property type="entry name" value="Glycosidases"/>
    <property type="match status" value="1"/>
</dbReference>
<dbReference type="SUPFAM" id="SSF51445">
    <property type="entry name" value="(Trans)glycosidases"/>
    <property type="match status" value="1"/>
</dbReference>
<evidence type="ECO:0000313" key="15">
    <source>
        <dbReference type="EMBL" id="KGO86806.1"/>
    </source>
</evidence>
<dbReference type="Gene3D" id="3.40.50.880">
    <property type="match status" value="1"/>
</dbReference>
<dbReference type="EC" id="3.2.1.23" evidence="3 8"/>
<keyword evidence="7 8" id="KW-0326">Glycosidase</keyword>
<evidence type="ECO:0000259" key="12">
    <source>
        <dbReference type="Pfam" id="PF02449"/>
    </source>
</evidence>
<dbReference type="EMBL" id="JRLX01000008">
    <property type="protein sequence ID" value="KGO86806.1"/>
    <property type="molecule type" value="Genomic_DNA"/>
</dbReference>
<dbReference type="Pfam" id="PF08532">
    <property type="entry name" value="Glyco_hydro_42M"/>
    <property type="match status" value="1"/>
</dbReference>
<evidence type="ECO:0000256" key="6">
    <source>
        <dbReference type="ARBA" id="ARBA00022833"/>
    </source>
</evidence>
<feature type="binding site" evidence="10">
    <location>
        <position position="136"/>
    </location>
    <ligand>
        <name>substrate</name>
    </ligand>
</feature>
<evidence type="ECO:0000256" key="1">
    <source>
        <dbReference type="ARBA" id="ARBA00001412"/>
    </source>
</evidence>
<organism evidence="15 16">
    <name type="scientific">Flavobacterium rivuli WB 3.3-2 = DSM 21788</name>
    <dbReference type="NCBI Taxonomy" id="1121895"/>
    <lineage>
        <taxon>Bacteria</taxon>
        <taxon>Pseudomonadati</taxon>
        <taxon>Bacteroidota</taxon>
        <taxon>Flavobacteriia</taxon>
        <taxon>Flavobacteriales</taxon>
        <taxon>Flavobacteriaceae</taxon>
        <taxon>Flavobacterium</taxon>
    </lineage>
</organism>
<name>A0A0A2M5C5_9FLAO</name>
<evidence type="ECO:0000256" key="9">
    <source>
        <dbReference type="PIRSR" id="PIRSR001084-1"/>
    </source>
</evidence>
<feature type="domain" description="Beta-galactosidase C-terminal" evidence="14">
    <location>
        <begin position="645"/>
        <end position="691"/>
    </location>
</feature>
<keyword evidence="11" id="KW-0732">Signal</keyword>
<feature type="active site" description="Nucleophile" evidence="9">
    <location>
        <position position="337"/>
    </location>
</feature>
<evidence type="ECO:0000256" key="2">
    <source>
        <dbReference type="ARBA" id="ARBA00005940"/>
    </source>
</evidence>
<dbReference type="Pfam" id="PF08533">
    <property type="entry name" value="Glyco_hydro_42C"/>
    <property type="match status" value="1"/>
</dbReference>
<dbReference type="Pfam" id="PF02449">
    <property type="entry name" value="Glyco_hydro_42"/>
    <property type="match status" value="1"/>
</dbReference>
<dbReference type="Gene3D" id="2.60.40.1180">
    <property type="entry name" value="Golgi alpha-mannosidase II"/>
    <property type="match status" value="1"/>
</dbReference>
<feature type="domain" description="Beta-galactosidase trimerisation" evidence="13">
    <location>
        <begin position="433"/>
        <end position="635"/>
    </location>
</feature>
<dbReference type="GO" id="GO:0006012">
    <property type="term" value="P:galactose metabolic process"/>
    <property type="evidence" value="ECO:0007669"/>
    <property type="project" value="InterPro"/>
</dbReference>
<dbReference type="GO" id="GO:0009341">
    <property type="term" value="C:beta-galactosidase complex"/>
    <property type="evidence" value="ECO:0007669"/>
    <property type="project" value="InterPro"/>
</dbReference>
<evidence type="ECO:0000259" key="13">
    <source>
        <dbReference type="Pfam" id="PF08532"/>
    </source>
</evidence>
<dbReference type="PIRSF" id="PIRSF001084">
    <property type="entry name" value="B-galactosidase"/>
    <property type="match status" value="1"/>
</dbReference>
<evidence type="ECO:0000256" key="3">
    <source>
        <dbReference type="ARBA" id="ARBA00012756"/>
    </source>
</evidence>
<dbReference type="SUPFAM" id="SSF51011">
    <property type="entry name" value="Glycosyl hydrolase domain"/>
    <property type="match status" value="1"/>
</dbReference>
<dbReference type="GO" id="GO:0004565">
    <property type="term" value="F:beta-galactosidase activity"/>
    <property type="evidence" value="ECO:0007669"/>
    <property type="project" value="UniProtKB-EC"/>
</dbReference>
<evidence type="ECO:0000256" key="8">
    <source>
        <dbReference type="PIRNR" id="PIRNR001084"/>
    </source>
</evidence>
<comment type="similarity">
    <text evidence="2 8">Belongs to the glycosyl hydrolase 42 family.</text>
</comment>
<dbReference type="InterPro" id="IPR029062">
    <property type="entry name" value="Class_I_gatase-like"/>
</dbReference>
<dbReference type="STRING" id="1121895.GCA_000378485_00088"/>
<proteinExistence type="inferred from homology"/>
<feature type="active site" description="Proton donor" evidence="9">
    <location>
        <position position="175"/>
    </location>
</feature>
<reference evidence="15 16" key="1">
    <citation type="submission" date="2013-09" db="EMBL/GenBank/DDBJ databases">
        <authorList>
            <person name="Zeng Z."/>
            <person name="Chen C."/>
        </authorList>
    </citation>
    <scope>NUCLEOTIDE SEQUENCE [LARGE SCALE GENOMIC DNA]</scope>
    <source>
        <strain evidence="15 16">WB 3.3-2</strain>
    </source>
</reference>
<dbReference type="Proteomes" id="UP000030152">
    <property type="component" value="Unassembled WGS sequence"/>
</dbReference>
<dbReference type="InterPro" id="IPR013738">
    <property type="entry name" value="Beta_galactosidase_Trimer"/>
</dbReference>
<dbReference type="AlphaFoldDB" id="A0A0A2M5C5"/>
<dbReference type="InterPro" id="IPR013780">
    <property type="entry name" value="Glyco_hydro_b"/>
</dbReference>
<protein>
    <recommendedName>
        <fullName evidence="3 8">Beta-galactosidase</fullName>
        <shortName evidence="8">Beta-gal</shortName>
        <ecNumber evidence="3 8">3.2.1.23</ecNumber>
    </recommendedName>
</protein>
<dbReference type="InterPro" id="IPR003476">
    <property type="entry name" value="Glyco_hydro_42"/>
</dbReference>
<evidence type="ECO:0000256" key="11">
    <source>
        <dbReference type="SAM" id="SignalP"/>
    </source>
</evidence>
<gene>
    <name evidence="15" type="ORF">Q765_09280</name>
</gene>
<dbReference type="RefSeq" id="WP_020211213.1">
    <property type="nucleotide sequence ID" value="NZ_JRLX01000008.1"/>
</dbReference>
<evidence type="ECO:0000256" key="7">
    <source>
        <dbReference type="ARBA" id="ARBA00023295"/>
    </source>
</evidence>
<accession>A0A0A2M5C5</accession>
<dbReference type="PANTHER" id="PTHR36447">
    <property type="entry name" value="BETA-GALACTOSIDASE GANA"/>
    <property type="match status" value="1"/>
</dbReference>
<evidence type="ECO:0000313" key="16">
    <source>
        <dbReference type="Proteomes" id="UP000030152"/>
    </source>
</evidence>
<evidence type="ECO:0000256" key="10">
    <source>
        <dbReference type="PIRSR" id="PIRSR001084-2"/>
    </source>
</evidence>
<dbReference type="InterPro" id="IPR013529">
    <property type="entry name" value="Glyco_hydro_42_N"/>
</dbReference>
<dbReference type="eggNOG" id="COG1874">
    <property type="taxonomic scope" value="Bacteria"/>
</dbReference>
<keyword evidence="16" id="KW-1185">Reference proteome</keyword>
<evidence type="ECO:0000256" key="5">
    <source>
        <dbReference type="ARBA" id="ARBA00022801"/>
    </source>
</evidence>
<feature type="binding site" evidence="10">
    <location>
        <position position="345"/>
    </location>
    <ligand>
        <name>substrate</name>
    </ligand>
</feature>
<feature type="binding site" evidence="10">
    <location>
        <position position="174"/>
    </location>
    <ligand>
        <name>substrate</name>
    </ligand>
</feature>
<comment type="catalytic activity">
    <reaction evidence="1 8">
        <text>Hydrolysis of terminal non-reducing beta-D-galactose residues in beta-D-galactosides.</text>
        <dbReference type="EC" id="3.2.1.23"/>
    </reaction>
</comment>
<feature type="domain" description="Glycoside hydrolase family 42 N-terminal" evidence="12">
    <location>
        <begin position="40"/>
        <end position="414"/>
    </location>
</feature>
<feature type="chain" id="PRO_5001991689" description="Beta-galactosidase" evidence="11">
    <location>
        <begin position="21"/>
        <end position="694"/>
    </location>
</feature>
<dbReference type="PANTHER" id="PTHR36447:SF2">
    <property type="entry name" value="BETA-GALACTOSIDASE YESZ"/>
    <property type="match status" value="1"/>
</dbReference>
<feature type="signal peptide" evidence="11">
    <location>
        <begin position="1"/>
        <end position="20"/>
    </location>
</feature>
<keyword evidence="6" id="KW-0862">Zinc</keyword>
<dbReference type="CDD" id="cd03143">
    <property type="entry name" value="A4_beta-galactosidase_middle_domain"/>
    <property type="match status" value="1"/>
</dbReference>
<comment type="caution">
    <text evidence="15">The sequence shown here is derived from an EMBL/GenBank/DDBJ whole genome shotgun (WGS) entry which is preliminary data.</text>
</comment>
<evidence type="ECO:0000259" key="14">
    <source>
        <dbReference type="Pfam" id="PF08533"/>
    </source>
</evidence>
<dbReference type="SUPFAM" id="SSF52317">
    <property type="entry name" value="Class I glutamine amidotransferase-like"/>
    <property type="match status" value="1"/>
</dbReference>
<keyword evidence="5 8" id="KW-0378">Hydrolase</keyword>
<sequence length="694" mass="78859">MIKKILSAAFLAGIMLSATAQNKQAPFFPDKDLTTVGAYYYPEHWDESQWDRDLKKMADMGFEFTHFAEFAWAQLEPEEGRYDFAWLDRAVALAAKYKLKVIMCTSTATPPVWLSRKHPEILKKREDGTYEDHGSRQHASFSSEFYRTYSMKMIAELAKHYGKDSRIMGWQLDNEPGSNVDYGDDAQKRFRVWLRERYKTVDALNKAWGTNFWSGTYTDFNQINIPQHSQWGMNLYQCLDHSRFCDYETANFLDLQAKTLKKNTDPKQWITSNYIPNYQSRYIGNSKELDFITYTRYMVYGEHDGTGLKGYRVGDYSRIAMANDYFRPLSPLYGVMELQPGQVNWGTINSQPLPGAVNLWLWHVFAGGSKFTCTYRFRAPIYGFEQYHAGILGTDGVTPTSGGLEFEQFIKDVKVLRKNIGTGKAPTDYTKRKTAILYDPDNTVAINQNKQTTLWNTEAHVLKYYKPLKGFGAPVDFIRDSANFSQYPVIVVPAYQQMSQKLIAKLTSYAKAGGNLVLSSRTGHQDEQGHLWQTRHAAPIYPLIGAEIEFYDLLKPHAPDNVVLENKSFSWTSWGDVLKPTGATETWGTYAGDFYAGKAAVTFTKLGKGTVTYVGADSNTGNLEQAVLTKLYKKLGIAIENYPVGVTVEYRDGFGIAMNYSDKPYEMNLPKDAEILVGKKTIATAGVLVWKLKK</sequence>
<dbReference type="GO" id="GO:0046872">
    <property type="term" value="F:metal ion binding"/>
    <property type="evidence" value="ECO:0007669"/>
    <property type="project" value="UniProtKB-KW"/>
</dbReference>
<dbReference type="InterPro" id="IPR013739">
    <property type="entry name" value="Beta_galactosidase_C"/>
</dbReference>
<dbReference type="InterPro" id="IPR017853">
    <property type="entry name" value="GH"/>
</dbReference>
<evidence type="ECO:0000256" key="4">
    <source>
        <dbReference type="ARBA" id="ARBA00022723"/>
    </source>
</evidence>
<keyword evidence="4" id="KW-0479">Metal-binding</keyword>